<proteinExistence type="predicted"/>
<dbReference type="PROSITE" id="PS51318">
    <property type="entry name" value="TAT"/>
    <property type="match status" value="1"/>
</dbReference>
<gene>
    <name evidence="2" type="ORF">SAMN05444342_2006</name>
    <name evidence="1" type="ORF">ZOD2009_02405</name>
</gene>
<evidence type="ECO:0000313" key="3">
    <source>
        <dbReference type="Proteomes" id="UP000003751"/>
    </source>
</evidence>
<dbReference type="EMBL" id="AEMG01000002">
    <property type="protein sequence ID" value="EFW93958.1"/>
    <property type="molecule type" value="Genomic_DNA"/>
</dbReference>
<organism evidence="1 3">
    <name type="scientific">Haladaptatus paucihalophilus DX253</name>
    <dbReference type="NCBI Taxonomy" id="797209"/>
    <lineage>
        <taxon>Archaea</taxon>
        <taxon>Methanobacteriati</taxon>
        <taxon>Methanobacteriota</taxon>
        <taxon>Stenosarchaea group</taxon>
        <taxon>Halobacteria</taxon>
        <taxon>Halobacteriales</taxon>
        <taxon>Haladaptataceae</taxon>
        <taxon>Haladaptatus</taxon>
    </lineage>
</organism>
<dbReference type="InterPro" id="IPR006311">
    <property type="entry name" value="TAT_signal"/>
</dbReference>
<dbReference type="AlphaFoldDB" id="E7QNG3"/>
<evidence type="ECO:0000313" key="4">
    <source>
        <dbReference type="Proteomes" id="UP000184203"/>
    </source>
</evidence>
<dbReference type="OrthoDB" id="206198at2157"/>
<reference evidence="2" key="3">
    <citation type="submission" date="2016-11" db="EMBL/GenBank/DDBJ databases">
        <authorList>
            <person name="Jaros S."/>
            <person name="Januszkiewicz K."/>
            <person name="Wedrychowicz H."/>
        </authorList>
    </citation>
    <scope>NUCLEOTIDE SEQUENCE [LARGE SCALE GENOMIC DNA]</scope>
    <source>
        <strain evidence="2">DX253</strain>
    </source>
</reference>
<dbReference type="eggNOG" id="arCOG09399">
    <property type="taxonomic scope" value="Archaea"/>
</dbReference>
<dbReference type="Proteomes" id="UP000184203">
    <property type="component" value="Unassembled WGS sequence"/>
</dbReference>
<keyword evidence="4" id="KW-1185">Reference proteome</keyword>
<dbReference type="PATRIC" id="fig|797209.4.peg.470"/>
<reference evidence="1 3" key="1">
    <citation type="journal article" date="2014" name="ISME J.">
        <title>Trehalose/2-sulfotrehalose biosynthesis and glycine-betaine uptake are widely spread mechanisms for osmoadaptation in the Halobacteriales.</title>
        <authorList>
            <person name="Youssef N.H."/>
            <person name="Savage-Ashlock K.N."/>
            <person name="McCully A.L."/>
            <person name="Luedtke B."/>
            <person name="Shaw E.I."/>
            <person name="Hoff W.D."/>
            <person name="Elshahed M.S."/>
        </authorList>
    </citation>
    <scope>NUCLEOTIDE SEQUENCE [LARGE SCALE GENOMIC DNA]</scope>
    <source>
        <strain evidence="1 3">DX253</strain>
    </source>
</reference>
<protein>
    <submittedName>
        <fullName evidence="1">Uncharacterized protein</fullName>
    </submittedName>
</protein>
<reference evidence="4" key="2">
    <citation type="submission" date="2016-11" db="EMBL/GenBank/DDBJ databases">
        <authorList>
            <person name="Varghese N."/>
            <person name="Submissions S."/>
        </authorList>
    </citation>
    <scope>NUCLEOTIDE SEQUENCE [LARGE SCALE GENOMIC DNA]</scope>
    <source>
        <strain evidence="4">DX253</strain>
    </source>
</reference>
<evidence type="ECO:0000313" key="1">
    <source>
        <dbReference type="EMBL" id="EFW93958.1"/>
    </source>
</evidence>
<accession>E7QNG3</accession>
<evidence type="ECO:0000313" key="2">
    <source>
        <dbReference type="EMBL" id="SHK65755.1"/>
    </source>
</evidence>
<dbReference type="PROSITE" id="PS51257">
    <property type="entry name" value="PROKAR_LIPOPROTEIN"/>
    <property type="match status" value="1"/>
</dbReference>
<sequence>MLSRRDVLTTISACAAGGALAGCSALAAVGGYVEKKQITGTRRQNGGLRDETVVSVELSELADDPVVSVAERWVQRFPDPKRLRISETFDDRLRDEYESLGYVVGVCSPDWSSGSDSVGCYTAPTGRDDFNRAQVGDRVRASYSNSKIRIRSNEGTWDASSRKKRT</sequence>
<name>E7QNG3_HALPU</name>
<dbReference type="RefSeq" id="WP_007976653.1">
    <property type="nucleotide sequence ID" value="NZ_AEMG01000002.1"/>
</dbReference>
<dbReference type="Proteomes" id="UP000003751">
    <property type="component" value="Unassembled WGS sequence"/>
</dbReference>
<dbReference type="EMBL" id="FRAN01000002">
    <property type="protein sequence ID" value="SHK65755.1"/>
    <property type="molecule type" value="Genomic_DNA"/>
</dbReference>